<keyword evidence="3" id="KW-1185">Reference proteome</keyword>
<protein>
    <submittedName>
        <fullName evidence="2">Uncharacterized protein</fullName>
    </submittedName>
</protein>
<sequence length="209" mass="23245">MPPKPTNKDVKKRTKTGPSGPNKRPRGTASQPINVDSQQPSQSPPSPSPPPPSPPPPPITNVLQALASASQAPTFEARVRESRPEDTIIAPAEGSKQVTAAASEAPEDEEDEEIDAFDAHLMDNYDGLDWARLKKYMRPLATHKFKKSWVYCHGYRVVRRSNPHLVFWVCHRCYRIKATDQGRGILQTTKAISAASRHLELHKIYKPGK</sequence>
<proteinExistence type="predicted"/>
<accession>A0A6A5KUY7</accession>
<dbReference type="EMBL" id="ML975252">
    <property type="protein sequence ID" value="KAF1838364.1"/>
    <property type="molecule type" value="Genomic_DNA"/>
</dbReference>
<feature type="compositionally biased region" description="Basic and acidic residues" evidence="1">
    <location>
        <begin position="77"/>
        <end position="86"/>
    </location>
</feature>
<dbReference type="OrthoDB" id="3691979at2759"/>
<evidence type="ECO:0000256" key="1">
    <source>
        <dbReference type="SAM" id="MobiDB-lite"/>
    </source>
</evidence>
<feature type="region of interest" description="Disordered" evidence="1">
    <location>
        <begin position="1"/>
        <end position="109"/>
    </location>
</feature>
<reference evidence="2" key="1">
    <citation type="submission" date="2020-01" db="EMBL/GenBank/DDBJ databases">
        <authorList>
            <consortium name="DOE Joint Genome Institute"/>
            <person name="Haridas S."/>
            <person name="Albert R."/>
            <person name="Binder M."/>
            <person name="Bloem J."/>
            <person name="Labutti K."/>
            <person name="Salamov A."/>
            <person name="Andreopoulos B."/>
            <person name="Baker S.E."/>
            <person name="Barry K."/>
            <person name="Bills G."/>
            <person name="Bluhm B.H."/>
            <person name="Cannon C."/>
            <person name="Castanera R."/>
            <person name="Culley D.E."/>
            <person name="Daum C."/>
            <person name="Ezra D."/>
            <person name="Gonzalez J.B."/>
            <person name="Henrissat B."/>
            <person name="Kuo A."/>
            <person name="Liang C."/>
            <person name="Lipzen A."/>
            <person name="Lutzoni F."/>
            <person name="Magnuson J."/>
            <person name="Mondo S."/>
            <person name="Nolan M."/>
            <person name="Ohm R."/>
            <person name="Pangilinan J."/>
            <person name="Park H.-J."/>
            <person name="Ramirez L."/>
            <person name="Alfaro M."/>
            <person name="Sun H."/>
            <person name="Tritt A."/>
            <person name="Yoshinaga Y."/>
            <person name="Zwiers L.-H."/>
            <person name="Turgeon B.G."/>
            <person name="Goodwin S.B."/>
            <person name="Spatafora J.W."/>
            <person name="Crous P.W."/>
            <person name="Grigoriev I.V."/>
        </authorList>
    </citation>
    <scope>NUCLEOTIDE SEQUENCE</scope>
    <source>
        <strain evidence="2">P77</strain>
    </source>
</reference>
<dbReference type="Proteomes" id="UP000800040">
    <property type="component" value="Unassembled WGS sequence"/>
</dbReference>
<gene>
    <name evidence="2" type="ORF">BDW02DRAFT_489140</name>
</gene>
<evidence type="ECO:0000313" key="2">
    <source>
        <dbReference type="EMBL" id="KAF1838364.1"/>
    </source>
</evidence>
<feature type="compositionally biased region" description="Polar residues" evidence="1">
    <location>
        <begin position="61"/>
        <end position="73"/>
    </location>
</feature>
<evidence type="ECO:0000313" key="3">
    <source>
        <dbReference type="Proteomes" id="UP000800040"/>
    </source>
</evidence>
<feature type="non-terminal residue" evidence="2">
    <location>
        <position position="209"/>
    </location>
</feature>
<feature type="compositionally biased region" description="Pro residues" evidence="1">
    <location>
        <begin position="42"/>
        <end position="59"/>
    </location>
</feature>
<dbReference type="AlphaFoldDB" id="A0A6A5KUY7"/>
<name>A0A6A5KUY7_9PLEO</name>
<organism evidence="2 3">
    <name type="scientific">Decorospora gaudefroyi</name>
    <dbReference type="NCBI Taxonomy" id="184978"/>
    <lineage>
        <taxon>Eukaryota</taxon>
        <taxon>Fungi</taxon>
        <taxon>Dikarya</taxon>
        <taxon>Ascomycota</taxon>
        <taxon>Pezizomycotina</taxon>
        <taxon>Dothideomycetes</taxon>
        <taxon>Pleosporomycetidae</taxon>
        <taxon>Pleosporales</taxon>
        <taxon>Pleosporineae</taxon>
        <taxon>Pleosporaceae</taxon>
        <taxon>Decorospora</taxon>
    </lineage>
</organism>